<gene>
    <name evidence="2" type="ORF">V6N12_059203</name>
</gene>
<organism evidence="2 3">
    <name type="scientific">Hibiscus sabdariffa</name>
    <name type="common">roselle</name>
    <dbReference type="NCBI Taxonomy" id="183260"/>
    <lineage>
        <taxon>Eukaryota</taxon>
        <taxon>Viridiplantae</taxon>
        <taxon>Streptophyta</taxon>
        <taxon>Embryophyta</taxon>
        <taxon>Tracheophyta</taxon>
        <taxon>Spermatophyta</taxon>
        <taxon>Magnoliopsida</taxon>
        <taxon>eudicotyledons</taxon>
        <taxon>Gunneridae</taxon>
        <taxon>Pentapetalae</taxon>
        <taxon>rosids</taxon>
        <taxon>malvids</taxon>
        <taxon>Malvales</taxon>
        <taxon>Malvaceae</taxon>
        <taxon>Malvoideae</taxon>
        <taxon>Hibiscus</taxon>
    </lineage>
</organism>
<dbReference type="Proteomes" id="UP001472677">
    <property type="component" value="Unassembled WGS sequence"/>
</dbReference>
<comment type="caution">
    <text evidence="2">The sequence shown here is derived from an EMBL/GenBank/DDBJ whole genome shotgun (WGS) entry which is preliminary data.</text>
</comment>
<protein>
    <submittedName>
        <fullName evidence="2">Uncharacterized protein</fullName>
    </submittedName>
</protein>
<evidence type="ECO:0000313" key="2">
    <source>
        <dbReference type="EMBL" id="KAK8565648.1"/>
    </source>
</evidence>
<keyword evidence="1" id="KW-0812">Transmembrane</keyword>
<sequence>MDWYGSIEMDEERLTAEMAFIDSTSAVIKIQRRLPDFLQSVKLKYVKLGYGYSCNPTMMLVFALILIFSNATLVQRTDIKWGMILELWTNQALRLEH</sequence>
<keyword evidence="3" id="KW-1185">Reference proteome</keyword>
<evidence type="ECO:0000313" key="3">
    <source>
        <dbReference type="Proteomes" id="UP001472677"/>
    </source>
</evidence>
<evidence type="ECO:0000256" key="1">
    <source>
        <dbReference type="SAM" id="Phobius"/>
    </source>
</evidence>
<feature type="transmembrane region" description="Helical" evidence="1">
    <location>
        <begin position="50"/>
        <end position="73"/>
    </location>
</feature>
<accession>A0ABR2EUF2</accession>
<proteinExistence type="predicted"/>
<keyword evidence="1" id="KW-1133">Transmembrane helix</keyword>
<dbReference type="EMBL" id="JBBPBM010000010">
    <property type="protein sequence ID" value="KAK8565648.1"/>
    <property type="molecule type" value="Genomic_DNA"/>
</dbReference>
<name>A0ABR2EUF2_9ROSI</name>
<reference evidence="2 3" key="1">
    <citation type="journal article" date="2024" name="G3 (Bethesda)">
        <title>Genome assembly of Hibiscus sabdariffa L. provides insights into metabolisms of medicinal natural products.</title>
        <authorList>
            <person name="Kim T."/>
        </authorList>
    </citation>
    <scope>NUCLEOTIDE SEQUENCE [LARGE SCALE GENOMIC DNA]</scope>
    <source>
        <strain evidence="2">TK-2024</strain>
        <tissue evidence="2">Old leaves</tissue>
    </source>
</reference>
<keyword evidence="1" id="KW-0472">Membrane</keyword>